<dbReference type="Proteomes" id="UP000468735">
    <property type="component" value="Unassembled WGS sequence"/>
</dbReference>
<dbReference type="AlphaFoldDB" id="A0A6H9YP99"/>
<dbReference type="RefSeq" id="WP_151561727.1">
    <property type="nucleotide sequence ID" value="NZ_WBMT01000008.1"/>
</dbReference>
<evidence type="ECO:0000313" key="3">
    <source>
        <dbReference type="Proteomes" id="UP000468735"/>
    </source>
</evidence>
<organism evidence="2 3">
    <name type="scientific">Actinomadura rudentiformis</name>
    <dbReference type="NCBI Taxonomy" id="359158"/>
    <lineage>
        <taxon>Bacteria</taxon>
        <taxon>Bacillati</taxon>
        <taxon>Actinomycetota</taxon>
        <taxon>Actinomycetes</taxon>
        <taxon>Streptosporangiales</taxon>
        <taxon>Thermomonosporaceae</taxon>
        <taxon>Actinomadura</taxon>
    </lineage>
</organism>
<evidence type="ECO:0000313" key="2">
    <source>
        <dbReference type="EMBL" id="KAB2348035.1"/>
    </source>
</evidence>
<reference evidence="2 3" key="1">
    <citation type="submission" date="2019-09" db="EMBL/GenBank/DDBJ databases">
        <title>Actinomadura physcomitrii sp. nov., a novel actinomycete isolated from moss [Physcomitrium sphaericum (Ludw) Fuernr].</title>
        <authorList>
            <person name="Zhuang X."/>
            <person name="Liu C."/>
        </authorList>
    </citation>
    <scope>NUCLEOTIDE SEQUENCE [LARGE SCALE GENOMIC DNA]</scope>
    <source>
        <strain evidence="2 3">HMC1</strain>
    </source>
</reference>
<dbReference type="InterPro" id="IPR025326">
    <property type="entry name" value="DUF4232"/>
</dbReference>
<gene>
    <name evidence="2" type="ORF">F8566_19410</name>
</gene>
<dbReference type="OrthoDB" id="3827416at2"/>
<keyword evidence="3" id="KW-1185">Reference proteome</keyword>
<accession>A0A6H9YP99</accession>
<proteinExistence type="predicted"/>
<dbReference type="EMBL" id="WBMT01000008">
    <property type="protein sequence ID" value="KAB2348035.1"/>
    <property type="molecule type" value="Genomic_DNA"/>
</dbReference>
<comment type="caution">
    <text evidence="2">The sequence shown here is derived from an EMBL/GenBank/DDBJ whole genome shotgun (WGS) entry which is preliminary data.</text>
</comment>
<dbReference type="Pfam" id="PF14016">
    <property type="entry name" value="DUF4232"/>
    <property type="match status" value="1"/>
</dbReference>
<protein>
    <submittedName>
        <fullName evidence="2">DUF4232 domain-containing protein</fullName>
    </submittedName>
</protein>
<name>A0A6H9YP99_9ACTN</name>
<sequence>MITEGPNDRLSARLYIGHVARVTAALILPLALVACEKTAGAPSERSERPTASAAPACPRSGVALWVRATEAAMGLRSMSVELYNCGDRDRVLKGYPQVRLLDVDRKPIKVAVGRGSSSVATVDSYNHPPRKVTLKPGEVAWAGILWRNLVTDDPQHAVTAEFLEIAPSPGEPTDRLPGVGIDLGTTRKLGVSPWEKVRNTTAASSNGPRQHPNLGPAQRLLAEMAVRKIYPALERLRTQGGFTADSVRAALLGLGYSADTTKATSIGAIQAVAFEVRPGGGACVSGTLQPDRLTTKVDSGQVAGGCATA</sequence>
<feature type="domain" description="DUF4232" evidence="1">
    <location>
        <begin position="57"/>
        <end position="194"/>
    </location>
</feature>
<evidence type="ECO:0000259" key="1">
    <source>
        <dbReference type="Pfam" id="PF14016"/>
    </source>
</evidence>